<dbReference type="SUPFAM" id="SSF46785">
    <property type="entry name" value="Winged helix' DNA-binding domain"/>
    <property type="match status" value="1"/>
</dbReference>
<dbReference type="STRING" id="1802525.A2975_04125"/>
<keyword evidence="1" id="KW-0175">Coiled coil</keyword>
<reference evidence="2 3" key="1">
    <citation type="journal article" date="2016" name="Nat. Commun.">
        <title>Thousands of microbial genomes shed light on interconnected biogeochemical processes in an aquifer system.</title>
        <authorList>
            <person name="Anantharaman K."/>
            <person name="Brown C.T."/>
            <person name="Hug L.A."/>
            <person name="Sharon I."/>
            <person name="Castelle C.J."/>
            <person name="Probst A.J."/>
            <person name="Thomas B.C."/>
            <person name="Singh A."/>
            <person name="Wilkins M.J."/>
            <person name="Karaoz U."/>
            <person name="Brodie E.L."/>
            <person name="Williams K.H."/>
            <person name="Hubbard S.S."/>
            <person name="Banfield J.F."/>
        </authorList>
    </citation>
    <scope>NUCLEOTIDE SEQUENCE [LARGE SCALE GENOMIC DNA]</scope>
</reference>
<organism evidence="2 3">
    <name type="scientific">Candidatus Woesebacteria bacterium RIFCSPLOWO2_01_FULL_44_14</name>
    <dbReference type="NCBI Taxonomy" id="1802525"/>
    <lineage>
        <taxon>Bacteria</taxon>
        <taxon>Candidatus Woeseibacteriota</taxon>
    </lineage>
</organism>
<gene>
    <name evidence="2" type="ORF">A2975_04125</name>
</gene>
<dbReference type="InterPro" id="IPR036390">
    <property type="entry name" value="WH_DNA-bd_sf"/>
</dbReference>
<evidence type="ECO:0000313" key="3">
    <source>
        <dbReference type="Proteomes" id="UP000178429"/>
    </source>
</evidence>
<dbReference type="EMBL" id="MGHL01000006">
    <property type="protein sequence ID" value="OGM70231.1"/>
    <property type="molecule type" value="Genomic_DNA"/>
</dbReference>
<evidence type="ECO:0000313" key="2">
    <source>
        <dbReference type="EMBL" id="OGM70231.1"/>
    </source>
</evidence>
<dbReference type="Gene3D" id="1.10.10.10">
    <property type="entry name" value="Winged helix-like DNA-binding domain superfamily/Winged helix DNA-binding domain"/>
    <property type="match status" value="1"/>
</dbReference>
<proteinExistence type="predicted"/>
<evidence type="ECO:0008006" key="4">
    <source>
        <dbReference type="Google" id="ProtNLM"/>
    </source>
</evidence>
<sequence length="194" mass="22525">MAKLEDFITSKVRIEILELFFSNPSEMYHVRGVVREIKEEINAVRRELARLEKAAILAKENRGNRVYYWPREDYPMFEDLLSMVAKTTGIGAQIVENKTKIGKASFVMFSGNFARHRPRDKEDEVDILIVGNVTLPELATIVRAEESRRNQEINYTVMTREEFDFRKRRRDPFLLGILAASRIMIIGQEEGLVS</sequence>
<feature type="coiled-coil region" evidence="1">
    <location>
        <begin position="34"/>
        <end position="61"/>
    </location>
</feature>
<name>A0A1F8C1I8_9BACT</name>
<comment type="caution">
    <text evidence="2">The sequence shown here is derived from an EMBL/GenBank/DDBJ whole genome shotgun (WGS) entry which is preliminary data.</text>
</comment>
<dbReference type="InterPro" id="IPR036388">
    <property type="entry name" value="WH-like_DNA-bd_sf"/>
</dbReference>
<protein>
    <recommendedName>
        <fullName evidence="4">HTH arsR-type domain-containing protein</fullName>
    </recommendedName>
</protein>
<dbReference type="AlphaFoldDB" id="A0A1F8C1I8"/>
<dbReference type="Proteomes" id="UP000178429">
    <property type="component" value="Unassembled WGS sequence"/>
</dbReference>
<evidence type="ECO:0000256" key="1">
    <source>
        <dbReference type="SAM" id="Coils"/>
    </source>
</evidence>
<accession>A0A1F8C1I8</accession>